<gene>
    <name evidence="3" type="ORF">FH972_021320</name>
</gene>
<dbReference type="InterPro" id="IPR015421">
    <property type="entry name" value="PyrdxlP-dep_Trfase_major"/>
</dbReference>
<dbReference type="AlphaFoldDB" id="A0A5N6KPE2"/>
<evidence type="ECO:0000259" key="2">
    <source>
        <dbReference type="Pfam" id="PF00266"/>
    </source>
</evidence>
<dbReference type="Proteomes" id="UP000327013">
    <property type="component" value="Unassembled WGS sequence"/>
</dbReference>
<accession>A0A5N6KPE2</accession>
<proteinExistence type="predicted"/>
<dbReference type="Gene3D" id="3.90.1150.10">
    <property type="entry name" value="Aspartate Aminotransferase, domain 1"/>
    <property type="match status" value="1"/>
</dbReference>
<reference evidence="3 4" key="1">
    <citation type="submission" date="2019-06" db="EMBL/GenBank/DDBJ databases">
        <title>A chromosomal-level reference genome of Carpinus fangiana (Coryloideae, Betulaceae).</title>
        <authorList>
            <person name="Yang X."/>
            <person name="Wang Z."/>
            <person name="Zhang L."/>
            <person name="Hao G."/>
            <person name="Liu J."/>
            <person name="Yang Y."/>
        </authorList>
    </citation>
    <scope>NUCLEOTIDE SEQUENCE [LARGE SCALE GENOMIC DNA]</scope>
    <source>
        <strain evidence="3">Cfa_2016G</strain>
        <tissue evidence="3">Leaf</tissue>
    </source>
</reference>
<organism evidence="3 4">
    <name type="scientific">Carpinus fangiana</name>
    <dbReference type="NCBI Taxonomy" id="176857"/>
    <lineage>
        <taxon>Eukaryota</taxon>
        <taxon>Viridiplantae</taxon>
        <taxon>Streptophyta</taxon>
        <taxon>Embryophyta</taxon>
        <taxon>Tracheophyta</taxon>
        <taxon>Spermatophyta</taxon>
        <taxon>Magnoliopsida</taxon>
        <taxon>eudicotyledons</taxon>
        <taxon>Gunneridae</taxon>
        <taxon>Pentapetalae</taxon>
        <taxon>rosids</taxon>
        <taxon>fabids</taxon>
        <taxon>Fagales</taxon>
        <taxon>Betulaceae</taxon>
        <taxon>Carpinus</taxon>
    </lineage>
</organism>
<dbReference type="InterPro" id="IPR000192">
    <property type="entry name" value="Aminotrans_V_dom"/>
</dbReference>
<feature type="domain" description="Aminotransferase class V" evidence="2">
    <location>
        <begin position="73"/>
        <end position="270"/>
    </location>
</feature>
<dbReference type="InterPro" id="IPR015424">
    <property type="entry name" value="PyrdxlP-dep_Trfase"/>
</dbReference>
<dbReference type="SUPFAM" id="SSF53383">
    <property type="entry name" value="PLP-dependent transferases"/>
    <property type="match status" value="1"/>
</dbReference>
<keyword evidence="4" id="KW-1185">Reference proteome</keyword>
<dbReference type="EMBL" id="VIBQ01000009">
    <property type="protein sequence ID" value="KAB8337016.1"/>
    <property type="molecule type" value="Genomic_DNA"/>
</dbReference>
<protein>
    <recommendedName>
        <fullName evidence="2">Aminotransferase class V domain-containing protein</fullName>
    </recommendedName>
</protein>
<evidence type="ECO:0000256" key="1">
    <source>
        <dbReference type="ARBA" id="ARBA00022898"/>
    </source>
</evidence>
<evidence type="ECO:0000313" key="3">
    <source>
        <dbReference type="EMBL" id="KAB8337016.1"/>
    </source>
</evidence>
<evidence type="ECO:0000313" key="4">
    <source>
        <dbReference type="Proteomes" id="UP000327013"/>
    </source>
</evidence>
<sequence>MEAAKRFSQLSLAPTPFGKRTREHFSTDKDWHPLNHGSFGTFPKPVKDALCYYQDLCEKQPDSFFRYHLPELVLRARTAVAKVVNAPRETVVFVSNATTGINTVLRNLTWTPRDHVIMFSTIYGACGNTVLSIAEQHPLQVTRIQVNYPQSDQVLLDAFEAAVAEIKAKGDNPKLAIFDTIVSLPGVRVPFEALTAACHRLGVLSCIDGAHGIGMIPLDLSALDPDFFVTNAHKWLMVPRGCCVMYVPVRNQHLIRTTLPTSHGYQPLDADEAQTPAALRVGEGQSQFENNFDFVGTKDACPYLCIPEALAFREQACGGEAAVMRYCSDLADKGGAKVAEILGTEVMENAEGTLNKGLALVNVRLPLDPAQVDVSLKGGHHAVGVWIIEEQMKRFKTYAPCLWHADKWWIRLSAQVYLDESDFEYIGGVMKTLCEEVRAGRHIQASH</sequence>
<keyword evidence="1" id="KW-0663">Pyridoxal phosphate</keyword>
<dbReference type="OrthoDB" id="5978656at2759"/>
<dbReference type="PANTHER" id="PTHR43092">
    <property type="entry name" value="L-CYSTEINE DESULFHYDRASE"/>
    <property type="match status" value="1"/>
</dbReference>
<dbReference type="Gene3D" id="3.40.640.10">
    <property type="entry name" value="Type I PLP-dependent aspartate aminotransferase-like (Major domain)"/>
    <property type="match status" value="1"/>
</dbReference>
<name>A0A5N6KPE2_9ROSI</name>
<dbReference type="InterPro" id="IPR015422">
    <property type="entry name" value="PyrdxlP-dep_Trfase_small"/>
</dbReference>
<comment type="caution">
    <text evidence="3">The sequence shown here is derived from an EMBL/GenBank/DDBJ whole genome shotgun (WGS) entry which is preliminary data.</text>
</comment>
<dbReference type="PANTHER" id="PTHR43092:SF2">
    <property type="entry name" value="HERCYNYLCYSTEINE SULFOXIDE LYASE"/>
    <property type="match status" value="1"/>
</dbReference>
<dbReference type="Pfam" id="PF00266">
    <property type="entry name" value="Aminotran_5"/>
    <property type="match status" value="1"/>
</dbReference>